<dbReference type="eggNOG" id="ENOG5033ACU">
    <property type="taxonomic scope" value="Bacteria"/>
</dbReference>
<dbReference type="CDD" id="cd10437">
    <property type="entry name" value="GIY-YIG_HE_I-TevI_like"/>
    <property type="match status" value="1"/>
</dbReference>
<organism evidence="2 3">
    <name type="scientific">Clostridium saccharobutylicum DSM 13864</name>
    <dbReference type="NCBI Taxonomy" id="1345695"/>
    <lineage>
        <taxon>Bacteria</taxon>
        <taxon>Bacillati</taxon>
        <taxon>Bacillota</taxon>
        <taxon>Clostridia</taxon>
        <taxon>Eubacteriales</taxon>
        <taxon>Clostridiaceae</taxon>
        <taxon>Clostridium</taxon>
    </lineage>
</organism>
<evidence type="ECO:0000313" key="2">
    <source>
        <dbReference type="EMBL" id="AGX44521.1"/>
    </source>
</evidence>
<dbReference type="HOGENOM" id="CLU_094476_0_0_9"/>
<feature type="domain" description="GIY-YIG" evidence="1">
    <location>
        <begin position="1"/>
        <end position="86"/>
    </location>
</feature>
<evidence type="ECO:0000313" key="3">
    <source>
        <dbReference type="Proteomes" id="UP000017118"/>
    </source>
</evidence>
<keyword evidence="2" id="KW-0255">Endonuclease</keyword>
<dbReference type="RefSeq" id="WP_022747935.1">
    <property type="nucleotide sequence ID" value="NC_022571.1"/>
</dbReference>
<dbReference type="OrthoDB" id="9789954at2"/>
<protein>
    <submittedName>
        <fullName evidence="2">Intron-associated endonuclease 1</fullName>
    </submittedName>
</protein>
<keyword evidence="3" id="KW-1185">Reference proteome</keyword>
<reference evidence="2 3" key="1">
    <citation type="journal article" date="2013" name="Genome Announc.">
        <title>Complete Genome Sequence of the Solvent Producer Clostridium saccharobutylicum NCP262 (DSM 13864).</title>
        <authorList>
            <person name="Poehlein A."/>
            <person name="Hartwich K."/>
            <person name="Krabben P."/>
            <person name="Ehrenreich A."/>
            <person name="Liebl W."/>
            <person name="Durre P."/>
            <person name="Gottschalk G."/>
            <person name="Daniel R."/>
        </authorList>
    </citation>
    <scope>NUCLEOTIDE SEQUENCE [LARGE SCALE GENOMIC DNA]</scope>
    <source>
        <strain evidence="2">DSM 13864</strain>
    </source>
</reference>
<keyword evidence="2" id="KW-0378">Hydrolase</keyword>
<dbReference type="NCBIfam" id="TIGR01453">
    <property type="entry name" value="grpIintron_endo"/>
    <property type="match status" value="1"/>
</dbReference>
<dbReference type="EMBL" id="CP006721">
    <property type="protein sequence ID" value="AGX44521.1"/>
    <property type="molecule type" value="Genomic_DNA"/>
</dbReference>
<dbReference type="InterPro" id="IPR006350">
    <property type="entry name" value="Intron_endoG1"/>
</dbReference>
<dbReference type="PROSITE" id="PS50164">
    <property type="entry name" value="GIY_YIG"/>
    <property type="match status" value="1"/>
</dbReference>
<dbReference type="SUPFAM" id="SSF82771">
    <property type="entry name" value="GIY-YIG endonuclease"/>
    <property type="match status" value="1"/>
</dbReference>
<accession>U5MY16</accession>
<sequence length="229" mass="26715">MEAIYKITNTINRKIYIGQSNNIEYRWKKHKQELKANRHVNEHLQSSYNKYGKQVFKFEVIEECDSSIINEKERYYIATYKATNRKYGYNISEGGKGITMNEEVRNKISESNKKSLNKEETKKKLREASKRVWSSKEYRKLMSEKAKKRQIGVEFSEESKLKKSGANAYQCKKVHSDILDKTFNTLKEAAEYVGINGGCKISECINNKRKCAGKHPVTKIAINDWKFVS</sequence>
<dbReference type="PATRIC" id="fig|1345695.10.peg.2997"/>
<dbReference type="AlphaFoldDB" id="U5MY16"/>
<proteinExistence type="predicted"/>
<dbReference type="InterPro" id="IPR000305">
    <property type="entry name" value="GIY-YIG_endonuc"/>
</dbReference>
<dbReference type="KEGG" id="csb:CLSA_c35600"/>
<dbReference type="GO" id="GO:0004519">
    <property type="term" value="F:endonuclease activity"/>
    <property type="evidence" value="ECO:0007669"/>
    <property type="project" value="UniProtKB-KW"/>
</dbReference>
<dbReference type="GeneID" id="55476864"/>
<keyword evidence="2" id="KW-0540">Nuclease</keyword>
<dbReference type="Gene3D" id="3.40.1440.10">
    <property type="entry name" value="GIY-YIG endonuclease"/>
    <property type="match status" value="1"/>
</dbReference>
<evidence type="ECO:0000259" key="1">
    <source>
        <dbReference type="PROSITE" id="PS50164"/>
    </source>
</evidence>
<dbReference type="Proteomes" id="UP000017118">
    <property type="component" value="Chromosome"/>
</dbReference>
<dbReference type="Pfam" id="PF01541">
    <property type="entry name" value="GIY-YIG"/>
    <property type="match status" value="1"/>
</dbReference>
<name>U5MY16_CLOSA</name>
<dbReference type="InterPro" id="IPR035901">
    <property type="entry name" value="GIY-YIG_endonuc_sf"/>
</dbReference>
<gene>
    <name evidence="2" type="ORF">CLSA_c35600</name>
</gene>
<dbReference type="SMART" id="SM00465">
    <property type="entry name" value="GIYc"/>
    <property type="match status" value="1"/>
</dbReference>